<evidence type="ECO:0000313" key="1">
    <source>
        <dbReference type="EMBL" id="GLJ80579.1"/>
    </source>
</evidence>
<accession>A0A9W6M459</accession>
<sequence>MNLAAVLSSNARVLVADVDPQRSATDWAGAGGDCVPFDFDTAENPQVLANLRNEARPVRGQA</sequence>
<proteinExistence type="predicted"/>
<name>A0A9W6M459_9MICO</name>
<comment type="caution">
    <text evidence="1">The sequence shown here is derived from an EMBL/GenBank/DDBJ whole genome shotgun (WGS) entry which is preliminary data.</text>
</comment>
<evidence type="ECO:0000313" key="2">
    <source>
        <dbReference type="Proteomes" id="UP001142317"/>
    </source>
</evidence>
<organism evidence="1 2">
    <name type="scientific">Microbacterium imperiale</name>
    <dbReference type="NCBI Taxonomy" id="33884"/>
    <lineage>
        <taxon>Bacteria</taxon>
        <taxon>Bacillati</taxon>
        <taxon>Actinomycetota</taxon>
        <taxon>Actinomycetes</taxon>
        <taxon>Micrococcales</taxon>
        <taxon>Microbacteriaceae</taxon>
        <taxon>Microbacterium</taxon>
    </lineage>
</organism>
<gene>
    <name evidence="1" type="ORF">GCM10017586_22620</name>
</gene>
<protein>
    <recommendedName>
        <fullName evidence="3">Chromosome partitioning protein ParA</fullName>
    </recommendedName>
</protein>
<dbReference type="EMBL" id="BSEO01000014">
    <property type="protein sequence ID" value="GLJ80579.1"/>
    <property type="molecule type" value="Genomic_DNA"/>
</dbReference>
<reference evidence="1" key="2">
    <citation type="submission" date="2023-01" db="EMBL/GenBank/DDBJ databases">
        <authorList>
            <person name="Sun Q."/>
            <person name="Evtushenko L."/>
        </authorList>
    </citation>
    <scope>NUCLEOTIDE SEQUENCE</scope>
    <source>
        <strain evidence="1">VKM Ac-1447</strain>
    </source>
</reference>
<dbReference type="InterPro" id="IPR027417">
    <property type="entry name" value="P-loop_NTPase"/>
</dbReference>
<dbReference type="RefSeq" id="WP_210006801.1">
    <property type="nucleotide sequence ID" value="NZ_BSEO01000014.1"/>
</dbReference>
<dbReference type="Proteomes" id="UP001142317">
    <property type="component" value="Unassembled WGS sequence"/>
</dbReference>
<keyword evidence="2" id="KW-1185">Reference proteome</keyword>
<dbReference type="Gene3D" id="3.40.50.300">
    <property type="entry name" value="P-loop containing nucleotide triphosphate hydrolases"/>
    <property type="match status" value="1"/>
</dbReference>
<evidence type="ECO:0008006" key="3">
    <source>
        <dbReference type="Google" id="ProtNLM"/>
    </source>
</evidence>
<dbReference type="AlphaFoldDB" id="A0A9W6M459"/>
<reference evidence="1" key="1">
    <citation type="journal article" date="2014" name="Int. J. Syst. Evol. Microbiol.">
        <title>Complete genome sequence of Corynebacterium casei LMG S-19264T (=DSM 44701T), isolated from a smear-ripened cheese.</title>
        <authorList>
            <consortium name="US DOE Joint Genome Institute (JGI-PGF)"/>
            <person name="Walter F."/>
            <person name="Albersmeier A."/>
            <person name="Kalinowski J."/>
            <person name="Ruckert C."/>
        </authorList>
    </citation>
    <scope>NUCLEOTIDE SEQUENCE</scope>
    <source>
        <strain evidence="1">VKM Ac-1447</strain>
    </source>
</reference>